<dbReference type="GO" id="GO:0005886">
    <property type="term" value="C:plasma membrane"/>
    <property type="evidence" value="ECO:0007669"/>
    <property type="project" value="TreeGrafter"/>
</dbReference>
<name>A0A9J6EBW8_RHIMP</name>
<dbReference type="Gene3D" id="3.40.390.10">
    <property type="entry name" value="Collagenase (Catalytic Domain)"/>
    <property type="match status" value="1"/>
</dbReference>
<gene>
    <name evidence="1" type="ORF">HPB51_019312</name>
</gene>
<dbReference type="AlphaFoldDB" id="A0A9J6EBW8"/>
<evidence type="ECO:0000313" key="1">
    <source>
        <dbReference type="EMBL" id="KAH8031592.1"/>
    </source>
</evidence>
<accession>A0A9J6EBW8</accession>
<comment type="caution">
    <text evidence="1">The sequence shown here is derived from an EMBL/GenBank/DDBJ whole genome shotgun (WGS) entry which is preliminary data.</text>
</comment>
<sequence length="634" mass="69970">MQRIVSLLNATQTIAPVEGLLNPFYHCAQVAYFVQHMGNACITVECEKAVKEIRSSIDKSVDPCRDFYGFSCGLWGRENRYASYMAAQRVAYVNAVNSTLWSAGIIGVQARDGMTLQLSVVYRSCIKFFDRPSSVDMMEIWSASEIDPLVWTTVTSFESLFALAVDNMLQYGMESVVNVRWESDSTPSFTTGVYISTGTTIARHLEPDSRKFLVNHALEALGHNVLANSLVPEIERIDDVVTQWASKPPPDGESVEVLLHDLDVPKTNWSQVLAAYAIMTGRRVPSRANVLDLADVRGVLEVLANANLSVVSMYLTLVPLAKFFVLVSEVQRHDDKERRTEGEACVRALELLFRDGYGSWLTEYVQKSGTVDEVRKTVSDLTVAAKDVSKIFVRIPLDENPIVVPACFTRMLHRSEGDALPPVQNVSVPQKLKSDFVANTILFYRERCRKGGTCGPLLTAASTAMQRDDPEAPLRLLLPDFFRAGAVEAAVNYGTLGVELAALSFQAALPKNWSSSSDYGPCIAHYARTHLRVALPGHTWGHVIGSHWALQVALQAAATRDSVFNASVELSRLLFMRFGHACCARAVALPQLGEDYHDDVGDIDQSRATCNAIAMPVRAFASSFDCHGMPRMKC</sequence>
<keyword evidence="2" id="KW-1185">Reference proteome</keyword>
<dbReference type="PROSITE" id="PS51885">
    <property type="entry name" value="NEPRILYSIN"/>
    <property type="match status" value="1"/>
</dbReference>
<organism evidence="1 2">
    <name type="scientific">Rhipicephalus microplus</name>
    <name type="common">Cattle tick</name>
    <name type="synonym">Boophilus microplus</name>
    <dbReference type="NCBI Taxonomy" id="6941"/>
    <lineage>
        <taxon>Eukaryota</taxon>
        <taxon>Metazoa</taxon>
        <taxon>Ecdysozoa</taxon>
        <taxon>Arthropoda</taxon>
        <taxon>Chelicerata</taxon>
        <taxon>Arachnida</taxon>
        <taxon>Acari</taxon>
        <taxon>Parasitiformes</taxon>
        <taxon>Ixodida</taxon>
        <taxon>Ixodoidea</taxon>
        <taxon>Ixodidae</taxon>
        <taxon>Rhipicephalinae</taxon>
        <taxon>Rhipicephalus</taxon>
        <taxon>Boophilus</taxon>
    </lineage>
</organism>
<reference evidence="1" key="1">
    <citation type="journal article" date="2020" name="Cell">
        <title>Large-Scale Comparative Analyses of Tick Genomes Elucidate Their Genetic Diversity and Vector Capacities.</title>
        <authorList>
            <consortium name="Tick Genome and Microbiome Consortium (TIGMIC)"/>
            <person name="Jia N."/>
            <person name="Wang J."/>
            <person name="Shi W."/>
            <person name="Du L."/>
            <person name="Sun Y."/>
            <person name="Zhan W."/>
            <person name="Jiang J.F."/>
            <person name="Wang Q."/>
            <person name="Zhang B."/>
            <person name="Ji P."/>
            <person name="Bell-Sakyi L."/>
            <person name="Cui X.M."/>
            <person name="Yuan T.T."/>
            <person name="Jiang B.G."/>
            <person name="Yang W.F."/>
            <person name="Lam T.T."/>
            <person name="Chang Q.C."/>
            <person name="Ding S.J."/>
            <person name="Wang X.J."/>
            <person name="Zhu J.G."/>
            <person name="Ruan X.D."/>
            <person name="Zhao L."/>
            <person name="Wei J.T."/>
            <person name="Ye R.Z."/>
            <person name="Que T.C."/>
            <person name="Du C.H."/>
            <person name="Zhou Y.H."/>
            <person name="Cheng J.X."/>
            <person name="Dai P.F."/>
            <person name="Guo W.B."/>
            <person name="Han X.H."/>
            <person name="Huang E.J."/>
            <person name="Li L.F."/>
            <person name="Wei W."/>
            <person name="Gao Y.C."/>
            <person name="Liu J.Z."/>
            <person name="Shao H.Z."/>
            <person name="Wang X."/>
            <person name="Wang C.C."/>
            <person name="Yang T.C."/>
            <person name="Huo Q.B."/>
            <person name="Li W."/>
            <person name="Chen H.Y."/>
            <person name="Chen S.E."/>
            <person name="Zhou L.G."/>
            <person name="Ni X.B."/>
            <person name="Tian J.H."/>
            <person name="Sheng Y."/>
            <person name="Liu T."/>
            <person name="Pan Y.S."/>
            <person name="Xia L.Y."/>
            <person name="Li J."/>
            <person name="Zhao F."/>
            <person name="Cao W.C."/>
        </authorList>
    </citation>
    <scope>NUCLEOTIDE SEQUENCE</scope>
    <source>
        <strain evidence="1">Rmic-2018</strain>
    </source>
</reference>
<proteinExistence type="predicted"/>
<dbReference type="SUPFAM" id="SSF55486">
    <property type="entry name" value="Metalloproteases ('zincins'), catalytic domain"/>
    <property type="match status" value="1"/>
</dbReference>
<dbReference type="InterPro" id="IPR042089">
    <property type="entry name" value="Peptidase_M13_dom_2"/>
</dbReference>
<dbReference type="PANTHER" id="PTHR11733">
    <property type="entry name" value="ZINC METALLOPROTEASE FAMILY M13 NEPRILYSIN-RELATED"/>
    <property type="match status" value="1"/>
</dbReference>
<dbReference type="Proteomes" id="UP000821866">
    <property type="component" value="Chromosome 3"/>
</dbReference>
<dbReference type="GO" id="GO:0004222">
    <property type="term" value="F:metalloendopeptidase activity"/>
    <property type="evidence" value="ECO:0007669"/>
    <property type="project" value="InterPro"/>
</dbReference>
<dbReference type="PANTHER" id="PTHR11733:SF241">
    <property type="entry name" value="GH26575P-RELATED"/>
    <property type="match status" value="1"/>
</dbReference>
<dbReference type="EMBL" id="JABSTU010000005">
    <property type="protein sequence ID" value="KAH8031592.1"/>
    <property type="molecule type" value="Genomic_DNA"/>
</dbReference>
<evidence type="ECO:0000313" key="2">
    <source>
        <dbReference type="Proteomes" id="UP000821866"/>
    </source>
</evidence>
<reference evidence="1" key="2">
    <citation type="submission" date="2021-09" db="EMBL/GenBank/DDBJ databases">
        <authorList>
            <person name="Jia N."/>
            <person name="Wang J."/>
            <person name="Shi W."/>
            <person name="Du L."/>
            <person name="Sun Y."/>
            <person name="Zhan W."/>
            <person name="Jiang J."/>
            <person name="Wang Q."/>
            <person name="Zhang B."/>
            <person name="Ji P."/>
            <person name="Sakyi L.B."/>
            <person name="Cui X."/>
            <person name="Yuan T."/>
            <person name="Jiang B."/>
            <person name="Yang W."/>
            <person name="Lam T.T.-Y."/>
            <person name="Chang Q."/>
            <person name="Ding S."/>
            <person name="Wang X."/>
            <person name="Zhu J."/>
            <person name="Ruan X."/>
            <person name="Zhao L."/>
            <person name="Wei J."/>
            <person name="Que T."/>
            <person name="Du C."/>
            <person name="Cheng J."/>
            <person name="Dai P."/>
            <person name="Han X."/>
            <person name="Huang E."/>
            <person name="Gao Y."/>
            <person name="Liu J."/>
            <person name="Shao H."/>
            <person name="Ye R."/>
            <person name="Li L."/>
            <person name="Wei W."/>
            <person name="Wang X."/>
            <person name="Wang C."/>
            <person name="Huo Q."/>
            <person name="Li W."/>
            <person name="Guo W."/>
            <person name="Chen H."/>
            <person name="Chen S."/>
            <person name="Zhou L."/>
            <person name="Zhou L."/>
            <person name="Ni X."/>
            <person name="Tian J."/>
            <person name="Zhou Y."/>
            <person name="Sheng Y."/>
            <person name="Liu T."/>
            <person name="Pan Y."/>
            <person name="Xia L."/>
            <person name="Li J."/>
            <person name="Zhao F."/>
            <person name="Cao W."/>
        </authorList>
    </citation>
    <scope>NUCLEOTIDE SEQUENCE</scope>
    <source>
        <strain evidence="1">Rmic-2018</strain>
        <tissue evidence="1">Larvae</tissue>
    </source>
</reference>
<dbReference type="Gene3D" id="1.10.1380.10">
    <property type="entry name" value="Neutral endopeptidase , domain2"/>
    <property type="match status" value="1"/>
</dbReference>
<protein>
    <submittedName>
        <fullName evidence="1">Uncharacterized protein</fullName>
    </submittedName>
</protein>
<dbReference type="InterPro" id="IPR024079">
    <property type="entry name" value="MetalloPept_cat_dom_sf"/>
</dbReference>
<dbReference type="InterPro" id="IPR000718">
    <property type="entry name" value="Peptidase_M13"/>
</dbReference>
<dbReference type="GO" id="GO:0016485">
    <property type="term" value="P:protein processing"/>
    <property type="evidence" value="ECO:0007669"/>
    <property type="project" value="TreeGrafter"/>
</dbReference>